<dbReference type="NCBIfam" id="TIGR00026">
    <property type="entry name" value="hi_GC_TIGR00026"/>
    <property type="match status" value="1"/>
</dbReference>
<reference evidence="3 4" key="1">
    <citation type="submission" date="2018-09" db="EMBL/GenBank/DDBJ databases">
        <title>YIM 75507 draft genome.</title>
        <authorList>
            <person name="Tang S."/>
            <person name="Feng Y."/>
        </authorList>
    </citation>
    <scope>NUCLEOTIDE SEQUENCE [LARGE SCALE GENOMIC DNA]</scope>
    <source>
        <strain evidence="3 4">YIM 75507</strain>
    </source>
</reference>
<dbReference type="SUPFAM" id="SSF50475">
    <property type="entry name" value="FMN-binding split barrel"/>
    <property type="match status" value="1"/>
</dbReference>
<keyword evidence="4" id="KW-1185">Reference proteome</keyword>
<comment type="caution">
    <text evidence="3">The sequence shown here is derived from an EMBL/GenBank/DDBJ whole genome shotgun (WGS) entry which is preliminary data.</text>
</comment>
<dbReference type="InterPro" id="IPR004378">
    <property type="entry name" value="F420H2_quin_Rdtase"/>
</dbReference>
<organism evidence="3 4">
    <name type="scientific">Bailinhaonella thermotolerans</name>
    <dbReference type="NCBI Taxonomy" id="1070861"/>
    <lineage>
        <taxon>Bacteria</taxon>
        <taxon>Bacillati</taxon>
        <taxon>Actinomycetota</taxon>
        <taxon>Actinomycetes</taxon>
        <taxon>Streptosporangiales</taxon>
        <taxon>Streptosporangiaceae</taxon>
        <taxon>Bailinhaonella</taxon>
    </lineage>
</organism>
<evidence type="ECO:0000313" key="3">
    <source>
        <dbReference type="EMBL" id="RJL31613.1"/>
    </source>
</evidence>
<protein>
    <submittedName>
        <fullName evidence="3">Nitroreductase family deazaflavin-dependent oxidoreductase</fullName>
    </submittedName>
</protein>
<name>A0A3A4B0I6_9ACTN</name>
<evidence type="ECO:0000256" key="2">
    <source>
        <dbReference type="ARBA" id="ARBA00049106"/>
    </source>
</evidence>
<dbReference type="Pfam" id="PF04075">
    <property type="entry name" value="F420H2_quin_red"/>
    <property type="match status" value="1"/>
</dbReference>
<dbReference type="PANTHER" id="PTHR39428:SF1">
    <property type="entry name" value="F420H(2)-DEPENDENT QUINONE REDUCTASE RV1261C"/>
    <property type="match status" value="1"/>
</dbReference>
<comment type="similarity">
    <text evidence="1">Belongs to the F420H(2)-dependent quinone reductase family.</text>
</comment>
<comment type="catalytic activity">
    <reaction evidence="2">
        <text>oxidized coenzyme F420-(gamma-L-Glu)(n) + a quinol + H(+) = reduced coenzyme F420-(gamma-L-Glu)(n) + a quinone</text>
        <dbReference type="Rhea" id="RHEA:39663"/>
        <dbReference type="Rhea" id="RHEA-COMP:12939"/>
        <dbReference type="Rhea" id="RHEA-COMP:14378"/>
        <dbReference type="ChEBI" id="CHEBI:15378"/>
        <dbReference type="ChEBI" id="CHEBI:24646"/>
        <dbReference type="ChEBI" id="CHEBI:132124"/>
        <dbReference type="ChEBI" id="CHEBI:133980"/>
        <dbReference type="ChEBI" id="CHEBI:139511"/>
    </reaction>
</comment>
<gene>
    <name evidence="3" type="ORF">D5H75_17990</name>
</gene>
<evidence type="ECO:0000256" key="1">
    <source>
        <dbReference type="ARBA" id="ARBA00008710"/>
    </source>
</evidence>
<proteinExistence type="inferred from homology"/>
<accession>A0A3A4B0I6</accession>
<evidence type="ECO:0000313" key="4">
    <source>
        <dbReference type="Proteomes" id="UP000265768"/>
    </source>
</evidence>
<dbReference type="GO" id="GO:0005886">
    <property type="term" value="C:plasma membrane"/>
    <property type="evidence" value="ECO:0007669"/>
    <property type="project" value="TreeGrafter"/>
</dbReference>
<dbReference type="RefSeq" id="WP_119927641.1">
    <property type="nucleotide sequence ID" value="NZ_QZEY01000006.1"/>
</dbReference>
<dbReference type="OrthoDB" id="5491199at2"/>
<dbReference type="PANTHER" id="PTHR39428">
    <property type="entry name" value="F420H(2)-DEPENDENT QUINONE REDUCTASE RV1261C"/>
    <property type="match status" value="1"/>
</dbReference>
<dbReference type="Proteomes" id="UP000265768">
    <property type="component" value="Unassembled WGS sequence"/>
</dbReference>
<dbReference type="Gene3D" id="2.30.110.10">
    <property type="entry name" value="Electron Transport, Fmn-binding Protein, Chain A"/>
    <property type="match status" value="1"/>
</dbReference>
<sequence>MDLKARIRPLLERMATSGWFAKVGPKVVPRIDRGLSRLTGGRVLMSDGMIPTLVLTTTGHKSGQPRQAPLACLPEPEGSFIVVGSNFGRAHHPAWSTNLLADPAARVRFHGRDLRVHATLLEGEDRAEAWERVLRLWPPYDRYTEKSGRELRVFRLSPVDE</sequence>
<dbReference type="AlphaFoldDB" id="A0A3A4B0I6"/>
<dbReference type="GO" id="GO:0070967">
    <property type="term" value="F:coenzyme F420 binding"/>
    <property type="evidence" value="ECO:0007669"/>
    <property type="project" value="TreeGrafter"/>
</dbReference>
<dbReference type="InterPro" id="IPR012349">
    <property type="entry name" value="Split_barrel_FMN-bd"/>
</dbReference>
<dbReference type="GO" id="GO:0016491">
    <property type="term" value="F:oxidoreductase activity"/>
    <property type="evidence" value="ECO:0007669"/>
    <property type="project" value="InterPro"/>
</dbReference>
<dbReference type="EMBL" id="QZEY01000006">
    <property type="protein sequence ID" value="RJL31613.1"/>
    <property type="molecule type" value="Genomic_DNA"/>
</dbReference>